<protein>
    <recommendedName>
        <fullName evidence="6">PLAC domain-containing protein</fullName>
    </recommendedName>
</protein>
<feature type="compositionally biased region" description="Low complexity" evidence="5">
    <location>
        <begin position="385"/>
        <end position="401"/>
    </location>
</feature>
<feature type="compositionally biased region" description="Polar residues" evidence="5">
    <location>
        <begin position="418"/>
        <end position="429"/>
    </location>
</feature>
<dbReference type="GO" id="GO:0006508">
    <property type="term" value="P:proteolysis"/>
    <property type="evidence" value="ECO:0007669"/>
    <property type="project" value="TreeGrafter"/>
</dbReference>
<dbReference type="InterPro" id="IPR000884">
    <property type="entry name" value="TSP1_rpt"/>
</dbReference>
<gene>
    <name evidence="7" type="ORF">AMELA_G00108940</name>
</gene>
<evidence type="ECO:0000256" key="4">
    <source>
        <dbReference type="ARBA" id="ARBA00022737"/>
    </source>
</evidence>
<dbReference type="SUPFAM" id="SSF82895">
    <property type="entry name" value="TSP-1 type 1 repeat"/>
    <property type="match status" value="3"/>
</dbReference>
<feature type="compositionally biased region" description="Polar residues" evidence="5">
    <location>
        <begin position="332"/>
        <end position="376"/>
    </location>
</feature>
<evidence type="ECO:0000313" key="7">
    <source>
        <dbReference type="EMBL" id="KAF4084692.1"/>
    </source>
</evidence>
<evidence type="ECO:0000256" key="2">
    <source>
        <dbReference type="ARBA" id="ARBA00022525"/>
    </source>
</evidence>
<feature type="domain" description="PLAC" evidence="6">
    <location>
        <begin position="260"/>
        <end position="298"/>
    </location>
</feature>
<proteinExistence type="predicted"/>
<feature type="region of interest" description="Disordered" evidence="5">
    <location>
        <begin position="311"/>
        <end position="447"/>
    </location>
</feature>
<dbReference type="Pfam" id="PF19030">
    <property type="entry name" value="TSP1_ADAMTS"/>
    <property type="match status" value="3"/>
</dbReference>
<dbReference type="GO" id="GO:0031012">
    <property type="term" value="C:extracellular matrix"/>
    <property type="evidence" value="ECO:0007669"/>
    <property type="project" value="TreeGrafter"/>
</dbReference>
<dbReference type="EMBL" id="JAAGNN010000009">
    <property type="protein sequence ID" value="KAF4084692.1"/>
    <property type="molecule type" value="Genomic_DNA"/>
</dbReference>
<dbReference type="GO" id="GO:0004222">
    <property type="term" value="F:metalloendopeptidase activity"/>
    <property type="evidence" value="ECO:0007669"/>
    <property type="project" value="TreeGrafter"/>
</dbReference>
<feature type="compositionally biased region" description="Low complexity" evidence="5">
    <location>
        <begin position="318"/>
        <end position="331"/>
    </location>
</feature>
<evidence type="ECO:0000259" key="6">
    <source>
        <dbReference type="PROSITE" id="PS50900"/>
    </source>
</evidence>
<dbReference type="InterPro" id="IPR036383">
    <property type="entry name" value="TSP1_rpt_sf"/>
</dbReference>
<dbReference type="InterPro" id="IPR050439">
    <property type="entry name" value="ADAMTS_ADAMTS-like"/>
</dbReference>
<dbReference type="GO" id="GO:0005576">
    <property type="term" value="C:extracellular region"/>
    <property type="evidence" value="ECO:0007669"/>
    <property type="project" value="UniProtKB-SubCell"/>
</dbReference>
<keyword evidence="3" id="KW-0732">Signal</keyword>
<comment type="subcellular location">
    <subcellularLocation>
        <location evidence="1">Secreted</location>
    </subcellularLocation>
</comment>
<dbReference type="PROSITE" id="PS50092">
    <property type="entry name" value="TSP1"/>
    <property type="match status" value="3"/>
</dbReference>
<dbReference type="Gene3D" id="2.20.100.10">
    <property type="entry name" value="Thrombospondin type-1 (TSP1) repeat"/>
    <property type="match status" value="3"/>
</dbReference>
<name>A0A7J6AP71_AMEME</name>
<accession>A0A7J6AP71</accession>
<evidence type="ECO:0000256" key="5">
    <source>
        <dbReference type="SAM" id="MobiDB-lite"/>
    </source>
</evidence>
<dbReference type="PROSITE" id="PS50900">
    <property type="entry name" value="PLAC"/>
    <property type="match status" value="1"/>
</dbReference>
<comment type="caution">
    <text evidence="7">The sequence shown here is derived from an EMBL/GenBank/DDBJ whole genome shotgun (WGS) entry which is preliminary data.</text>
</comment>
<dbReference type="InterPro" id="IPR010909">
    <property type="entry name" value="PLAC"/>
</dbReference>
<dbReference type="SMART" id="SM00209">
    <property type="entry name" value="TSP1"/>
    <property type="match status" value="3"/>
</dbReference>
<sequence>MEGEKETLKTAGPLQEGIIVLVVPKEEDRKISLTYKYIIHEDLVPIITNNNVLLSELDSYDWALKSWTQCTKPCGGGVQYAKYGCRRKGDGRLVQRTLCDITKRPKPIRKRCNVNECSPPTWITEDWGACSKSCGMQGVQSRMVQCVQPQQNGTHRVLHTKYCISDKPPTHRVCNTTTLCPAQWRTGAWSQCSVTCGEGIKQRQVVCRSSENISAHCEGEKPEIVSICKLSPCPGEASLSNPAADSSDNDTTDGELNKISNEPCLHDKSIFCQMEVSARYCSIPGYNKLCCESCNKKMGMTTAAPHLYTSSSVEHNSSKPLPSSAKPSILPTTQSPLTVESNAQDNTPNSTVPSLIKATSSPDPDNEVSSQTSPFSGSPLPPEQSASVSTTTSTSISINATCRPSQDLDRMTEKAEPHNSTLVSPTLVPTGTDKEFDSPNRNLTVVT</sequence>
<reference evidence="7 8" key="1">
    <citation type="submission" date="2020-02" db="EMBL/GenBank/DDBJ databases">
        <title>A chromosome-scale genome assembly of the black bullhead catfish (Ameiurus melas).</title>
        <authorList>
            <person name="Wen M."/>
            <person name="Zham M."/>
            <person name="Cabau C."/>
            <person name="Klopp C."/>
            <person name="Donnadieu C."/>
            <person name="Roques C."/>
            <person name="Bouchez O."/>
            <person name="Lampietro C."/>
            <person name="Jouanno E."/>
            <person name="Herpin A."/>
            <person name="Louis A."/>
            <person name="Berthelot C."/>
            <person name="Parey E."/>
            <person name="Roest-Crollius H."/>
            <person name="Braasch I."/>
            <person name="Postlethwait J."/>
            <person name="Robinson-Rechavi M."/>
            <person name="Echchiki A."/>
            <person name="Begum T."/>
            <person name="Montfort J."/>
            <person name="Schartl M."/>
            <person name="Bobe J."/>
            <person name="Guiguen Y."/>
        </authorList>
    </citation>
    <scope>NUCLEOTIDE SEQUENCE [LARGE SCALE GENOMIC DNA]</scope>
    <source>
        <strain evidence="7">M_S1</strain>
        <tissue evidence="7">Blood</tissue>
    </source>
</reference>
<organism evidence="7 8">
    <name type="scientific">Ameiurus melas</name>
    <name type="common">Black bullhead</name>
    <name type="synonym">Silurus melas</name>
    <dbReference type="NCBI Taxonomy" id="219545"/>
    <lineage>
        <taxon>Eukaryota</taxon>
        <taxon>Metazoa</taxon>
        <taxon>Chordata</taxon>
        <taxon>Craniata</taxon>
        <taxon>Vertebrata</taxon>
        <taxon>Euteleostomi</taxon>
        <taxon>Actinopterygii</taxon>
        <taxon>Neopterygii</taxon>
        <taxon>Teleostei</taxon>
        <taxon>Ostariophysi</taxon>
        <taxon>Siluriformes</taxon>
        <taxon>Ictaluridae</taxon>
        <taxon>Ameiurus</taxon>
    </lineage>
</organism>
<feature type="compositionally biased region" description="Basic and acidic residues" evidence="5">
    <location>
        <begin position="406"/>
        <end position="417"/>
    </location>
</feature>
<evidence type="ECO:0000313" key="8">
    <source>
        <dbReference type="Proteomes" id="UP000593565"/>
    </source>
</evidence>
<dbReference type="AlphaFoldDB" id="A0A7J6AP71"/>
<keyword evidence="8" id="KW-1185">Reference proteome</keyword>
<keyword evidence="2" id="KW-0964">Secreted</keyword>
<evidence type="ECO:0000256" key="3">
    <source>
        <dbReference type="ARBA" id="ARBA00022729"/>
    </source>
</evidence>
<dbReference type="PANTHER" id="PTHR13723:SF24">
    <property type="entry name" value="A DISINTEGRIN AND METALLOPROTEINASE WITH THROMBOSPONDIN MOTIFS 14"/>
    <property type="match status" value="1"/>
</dbReference>
<keyword evidence="4" id="KW-0677">Repeat</keyword>
<dbReference type="GO" id="GO:0030198">
    <property type="term" value="P:extracellular matrix organization"/>
    <property type="evidence" value="ECO:0007669"/>
    <property type="project" value="TreeGrafter"/>
</dbReference>
<dbReference type="Proteomes" id="UP000593565">
    <property type="component" value="Unassembled WGS sequence"/>
</dbReference>
<dbReference type="PANTHER" id="PTHR13723">
    <property type="entry name" value="ADAMTS A DISINTEGRIN AND METALLOPROTEASE WITH THROMBOSPONDIN MOTIFS PROTEASE"/>
    <property type="match status" value="1"/>
</dbReference>
<evidence type="ECO:0000256" key="1">
    <source>
        <dbReference type="ARBA" id="ARBA00004613"/>
    </source>
</evidence>